<feature type="transmembrane region" description="Helical" evidence="11">
    <location>
        <begin position="481"/>
        <end position="500"/>
    </location>
</feature>
<evidence type="ECO:0000256" key="9">
    <source>
        <dbReference type="ARBA" id="ARBA00051690"/>
    </source>
</evidence>
<keyword evidence="3" id="KW-0813">Transport</keyword>
<dbReference type="GO" id="GO:0005886">
    <property type="term" value="C:plasma membrane"/>
    <property type="evidence" value="ECO:0007669"/>
    <property type="project" value="UniProtKB-SubCell"/>
</dbReference>
<keyword evidence="5 11" id="KW-0812">Transmembrane</keyword>
<dbReference type="Pfam" id="PF07690">
    <property type="entry name" value="MFS_1"/>
    <property type="match status" value="1"/>
</dbReference>
<protein>
    <submittedName>
        <fullName evidence="14">Monocarboxylate transporter 8 isoform X1</fullName>
    </submittedName>
</protein>
<feature type="transmembrane region" description="Helical" evidence="11">
    <location>
        <begin position="360"/>
        <end position="378"/>
    </location>
</feature>
<dbReference type="OrthoDB" id="6499973at2759"/>
<proteinExistence type="inferred from homology"/>
<evidence type="ECO:0000256" key="8">
    <source>
        <dbReference type="ARBA" id="ARBA00050480"/>
    </source>
</evidence>
<dbReference type="Proteomes" id="UP000504632">
    <property type="component" value="Chromosome 8"/>
</dbReference>
<feature type="transmembrane region" description="Helical" evidence="11">
    <location>
        <begin position="172"/>
        <end position="195"/>
    </location>
</feature>
<evidence type="ECO:0000259" key="12">
    <source>
        <dbReference type="PROSITE" id="PS50850"/>
    </source>
</evidence>
<evidence type="ECO:0000256" key="11">
    <source>
        <dbReference type="SAM" id="Phobius"/>
    </source>
</evidence>
<feature type="region of interest" description="Disordered" evidence="10">
    <location>
        <begin position="1"/>
        <end position="31"/>
    </location>
</feature>
<evidence type="ECO:0000256" key="7">
    <source>
        <dbReference type="ARBA" id="ARBA00023136"/>
    </source>
</evidence>
<dbReference type="RefSeq" id="XP_030637051.1">
    <property type="nucleotide sequence ID" value="XM_030781191.1"/>
</dbReference>
<organism evidence="13 14">
    <name type="scientific">Chanos chanos</name>
    <name type="common">Milkfish</name>
    <name type="synonym">Mugil chanos</name>
    <dbReference type="NCBI Taxonomy" id="29144"/>
    <lineage>
        <taxon>Eukaryota</taxon>
        <taxon>Metazoa</taxon>
        <taxon>Chordata</taxon>
        <taxon>Craniata</taxon>
        <taxon>Vertebrata</taxon>
        <taxon>Euteleostomi</taxon>
        <taxon>Actinopterygii</taxon>
        <taxon>Neopterygii</taxon>
        <taxon>Teleostei</taxon>
        <taxon>Ostariophysi</taxon>
        <taxon>Gonorynchiformes</taxon>
        <taxon>Chanidae</taxon>
        <taxon>Chanos</taxon>
    </lineage>
</organism>
<evidence type="ECO:0000256" key="6">
    <source>
        <dbReference type="ARBA" id="ARBA00022989"/>
    </source>
</evidence>
<dbReference type="PROSITE" id="PS50850">
    <property type="entry name" value="MFS"/>
    <property type="match status" value="1"/>
</dbReference>
<dbReference type="GeneID" id="115817992"/>
<evidence type="ECO:0000256" key="10">
    <source>
        <dbReference type="SAM" id="MobiDB-lite"/>
    </source>
</evidence>
<dbReference type="InParanoid" id="A0A6J2W176"/>
<sequence>MDMERSHRRLKNGNSGKIHDQSGRQTREHYDSTDLRIPKSLDFTDTSEVTTDTIVTPQDDRHSEFIFPEGGLGWLVVFAATWCNGSIFAIQNSFSILHVMLVKDYEDAGISATQFEVAWVGALSMGMVFLCAPLVSISTDRLGCRVTAATGAFLAFLGLLISSFVTSLGLRYLTYGIVFGCGCSFAFQPSMVILGHYFSRRLGLANGVVTAGSSVFSMAMPAFLEELVTPLGQERTFQILSIFMLIQAVLAGLIFRPLLPDNRPSQQDNPPTCQDKTAQDHNQCQGSSVNLVDISVPSNDMVEDRLAQSRNYCSFGVFRVPTYRVWAFALAFAVLGYFVPYVHLMGFVEEQFLSTSVPDWVVLVSIGASSGMGRLFFGHIVDMVAGVRKMYLQAVSLVVLGLASILMPQCAVFEGLVAVCVLMGLCDGCFVSLMAPIAFELVGPHRASQAIGYLLGIMALPMTAGPPLAGLLHDHFGNYHMAFYLAGVPPMIGGFLLFLVPHYSHWASQPRAHPNSPRPQESRLPPDNSAFNENRLPSVCTEEETRF</sequence>
<feature type="transmembrane region" description="Helical" evidence="11">
    <location>
        <begin position="236"/>
        <end position="255"/>
    </location>
</feature>
<dbReference type="InterPro" id="IPR011701">
    <property type="entry name" value="MFS"/>
</dbReference>
<evidence type="ECO:0000313" key="13">
    <source>
        <dbReference type="Proteomes" id="UP000504632"/>
    </source>
</evidence>
<accession>A0A6J2W176</accession>
<evidence type="ECO:0000256" key="4">
    <source>
        <dbReference type="ARBA" id="ARBA00022475"/>
    </source>
</evidence>
<feature type="compositionally biased region" description="Basic and acidic residues" evidence="10">
    <location>
        <begin position="17"/>
        <end position="31"/>
    </location>
</feature>
<dbReference type="PANTHER" id="PTHR11360">
    <property type="entry name" value="MONOCARBOXYLATE TRANSPORTER"/>
    <property type="match status" value="1"/>
</dbReference>
<comment type="subcellular location">
    <subcellularLocation>
        <location evidence="1">Cell membrane</location>
        <topology evidence="1">Multi-pass membrane protein</topology>
    </subcellularLocation>
</comment>
<dbReference type="InterPro" id="IPR020846">
    <property type="entry name" value="MFS_dom"/>
</dbReference>
<evidence type="ECO:0000256" key="1">
    <source>
        <dbReference type="ARBA" id="ARBA00004651"/>
    </source>
</evidence>
<feature type="transmembrane region" description="Helical" evidence="11">
    <location>
        <begin position="390"/>
        <end position="409"/>
    </location>
</feature>
<feature type="transmembrane region" description="Helical" evidence="11">
    <location>
        <begin position="117"/>
        <end position="135"/>
    </location>
</feature>
<feature type="transmembrane region" description="Helical" evidence="11">
    <location>
        <begin position="451"/>
        <end position="469"/>
    </location>
</feature>
<comment type="catalytic activity">
    <reaction evidence="8">
        <text>3,3',5-triiodo-L-thyronine(out) = 3,3',5-triiodo-L-thyronine(in)</text>
        <dbReference type="Rhea" id="RHEA:71811"/>
        <dbReference type="ChEBI" id="CHEBI:533015"/>
    </reaction>
    <physiologicalReaction direction="left-to-right" evidence="8">
        <dbReference type="Rhea" id="RHEA:71812"/>
    </physiologicalReaction>
    <physiologicalReaction direction="right-to-left" evidence="8">
        <dbReference type="Rhea" id="RHEA:71813"/>
    </physiologicalReaction>
</comment>
<feature type="transmembrane region" description="Helical" evidence="11">
    <location>
        <begin position="415"/>
        <end position="439"/>
    </location>
</feature>
<dbReference type="Gene3D" id="1.20.1250.20">
    <property type="entry name" value="MFS general substrate transporter like domains"/>
    <property type="match status" value="2"/>
</dbReference>
<feature type="transmembrane region" description="Helical" evidence="11">
    <location>
        <begin position="142"/>
        <end position="166"/>
    </location>
</feature>
<feature type="region of interest" description="Disordered" evidence="10">
    <location>
        <begin position="510"/>
        <end position="547"/>
    </location>
</feature>
<keyword evidence="4" id="KW-1003">Cell membrane</keyword>
<dbReference type="SUPFAM" id="SSF103473">
    <property type="entry name" value="MFS general substrate transporter"/>
    <property type="match status" value="1"/>
</dbReference>
<name>A0A6J2W176_CHACN</name>
<feature type="transmembrane region" description="Helical" evidence="11">
    <location>
        <begin position="71"/>
        <end position="97"/>
    </location>
</feature>
<keyword evidence="6 11" id="KW-1133">Transmembrane helix</keyword>
<keyword evidence="13" id="KW-1185">Reference proteome</keyword>
<feature type="domain" description="Major facilitator superfamily (MFS) profile" evidence="12">
    <location>
        <begin position="317"/>
        <end position="547"/>
    </location>
</feature>
<evidence type="ECO:0000256" key="2">
    <source>
        <dbReference type="ARBA" id="ARBA00006727"/>
    </source>
</evidence>
<dbReference type="FunFam" id="1.20.1250.20:FF:000156">
    <property type="entry name" value="monocarboxylate transporter 8 isoform X1"/>
    <property type="match status" value="1"/>
</dbReference>
<keyword evidence="7 11" id="KW-0472">Membrane</keyword>
<reference evidence="14" key="1">
    <citation type="submission" date="2025-08" db="UniProtKB">
        <authorList>
            <consortium name="RefSeq"/>
        </authorList>
    </citation>
    <scope>IDENTIFICATION</scope>
</reference>
<feature type="transmembrane region" description="Helical" evidence="11">
    <location>
        <begin position="202"/>
        <end position="224"/>
    </location>
</feature>
<dbReference type="GO" id="GO:0015349">
    <property type="term" value="F:thyroid hormone transmembrane transporter activity"/>
    <property type="evidence" value="ECO:0007669"/>
    <property type="project" value="TreeGrafter"/>
</dbReference>
<dbReference type="InterPro" id="IPR050327">
    <property type="entry name" value="Proton-linked_MCT"/>
</dbReference>
<evidence type="ECO:0000256" key="3">
    <source>
        <dbReference type="ARBA" id="ARBA00022448"/>
    </source>
</evidence>
<dbReference type="InterPro" id="IPR036259">
    <property type="entry name" value="MFS_trans_sf"/>
</dbReference>
<feature type="compositionally biased region" description="Basic residues" evidence="10">
    <location>
        <begin position="1"/>
        <end position="11"/>
    </location>
</feature>
<evidence type="ECO:0000256" key="5">
    <source>
        <dbReference type="ARBA" id="ARBA00022692"/>
    </source>
</evidence>
<dbReference type="PANTHER" id="PTHR11360:SF123">
    <property type="entry name" value="MONOCARBOXYLATE TRANSPORTER 8"/>
    <property type="match status" value="1"/>
</dbReference>
<comment type="catalytic activity">
    <reaction evidence="9">
        <text>L-thyroxine(out) = L-thyroxine(in)</text>
        <dbReference type="Rhea" id="RHEA:71819"/>
        <dbReference type="ChEBI" id="CHEBI:58448"/>
    </reaction>
    <physiologicalReaction direction="left-to-right" evidence="9">
        <dbReference type="Rhea" id="RHEA:71820"/>
    </physiologicalReaction>
    <physiologicalReaction direction="right-to-left" evidence="9">
        <dbReference type="Rhea" id="RHEA:71821"/>
    </physiologicalReaction>
</comment>
<evidence type="ECO:0000313" key="14">
    <source>
        <dbReference type="RefSeq" id="XP_030637051.1"/>
    </source>
</evidence>
<comment type="similarity">
    <text evidence="2">Belongs to the major facilitator superfamily. Monocarboxylate porter (TC 2.A.1.13) family.</text>
</comment>
<gene>
    <name evidence="14" type="primary">LOC115817992</name>
</gene>
<dbReference type="AlphaFoldDB" id="A0A6J2W176"/>
<feature type="transmembrane region" description="Helical" evidence="11">
    <location>
        <begin position="325"/>
        <end position="348"/>
    </location>
</feature>